<protein>
    <submittedName>
        <fullName evidence="1">Uncharacterized protein</fullName>
    </submittedName>
</protein>
<dbReference type="EMBL" id="ML738317">
    <property type="protein sequence ID" value="KAE8314626.1"/>
    <property type="molecule type" value="Genomic_DNA"/>
</dbReference>
<dbReference type="AlphaFoldDB" id="A0A5N6W2A2"/>
<reference evidence="2" key="1">
    <citation type="submission" date="2019-04" db="EMBL/GenBank/DDBJ databases">
        <title>Friends and foes A comparative genomics studyof 23 Aspergillus species from section Flavi.</title>
        <authorList>
            <consortium name="DOE Joint Genome Institute"/>
            <person name="Kjaerbolling I."/>
            <person name="Vesth T."/>
            <person name="Frisvad J.C."/>
            <person name="Nybo J.L."/>
            <person name="Theobald S."/>
            <person name="Kildgaard S."/>
            <person name="Isbrandt T."/>
            <person name="Kuo A."/>
            <person name="Sato A."/>
            <person name="Lyhne E.K."/>
            <person name="Kogle M.E."/>
            <person name="Wiebenga A."/>
            <person name="Kun R.S."/>
            <person name="Lubbers R.J."/>
            <person name="Makela M.R."/>
            <person name="Barry K."/>
            <person name="Chovatia M."/>
            <person name="Clum A."/>
            <person name="Daum C."/>
            <person name="Haridas S."/>
            <person name="He G."/>
            <person name="LaButti K."/>
            <person name="Lipzen A."/>
            <person name="Mondo S."/>
            <person name="Riley R."/>
            <person name="Salamov A."/>
            <person name="Simmons B.A."/>
            <person name="Magnuson J.K."/>
            <person name="Henrissat B."/>
            <person name="Mortensen U.H."/>
            <person name="Larsen T.O."/>
            <person name="Devries R.P."/>
            <person name="Grigoriev I.V."/>
            <person name="Machida M."/>
            <person name="Baker S.E."/>
            <person name="Andersen M.R."/>
        </authorList>
    </citation>
    <scope>NUCLEOTIDE SEQUENCE [LARGE SCALE GENOMIC DNA]</scope>
    <source>
        <strain evidence="2">CBS 130015</strain>
    </source>
</reference>
<organism evidence="1 2">
    <name type="scientific">Aspergillus transmontanensis</name>
    <dbReference type="NCBI Taxonomy" id="1034304"/>
    <lineage>
        <taxon>Eukaryota</taxon>
        <taxon>Fungi</taxon>
        <taxon>Dikarya</taxon>
        <taxon>Ascomycota</taxon>
        <taxon>Pezizomycotina</taxon>
        <taxon>Eurotiomycetes</taxon>
        <taxon>Eurotiomycetidae</taxon>
        <taxon>Eurotiales</taxon>
        <taxon>Aspergillaceae</taxon>
        <taxon>Aspergillus</taxon>
        <taxon>Aspergillus subgen. Circumdati</taxon>
    </lineage>
</organism>
<keyword evidence="2" id="KW-1185">Reference proteome</keyword>
<proteinExistence type="predicted"/>
<accession>A0A5N6W2A2</accession>
<gene>
    <name evidence="1" type="ORF">BDV41DRAFT_575585</name>
</gene>
<dbReference type="Proteomes" id="UP000325433">
    <property type="component" value="Unassembled WGS sequence"/>
</dbReference>
<sequence>MSVPANWRSATNIAVQSLSTEYLQATCDSFCEIVELAFSKFASSKREGRVRKLHRLVEQYIEFKQRLERQENYYFFFSTSPGERYNAQQMQCIAVFQGECLCVQLSLWPGLAKCAPSETFVVHREVVWTREAHNEDQSPASSVIMSA</sequence>
<evidence type="ECO:0000313" key="2">
    <source>
        <dbReference type="Proteomes" id="UP000325433"/>
    </source>
</evidence>
<evidence type="ECO:0000313" key="1">
    <source>
        <dbReference type="EMBL" id="KAE8314626.1"/>
    </source>
</evidence>
<name>A0A5N6W2A2_9EURO</name>